<dbReference type="GO" id="GO:0018237">
    <property type="term" value="F:urease activator activity"/>
    <property type="evidence" value="ECO:0000318"/>
    <property type="project" value="GO_Central"/>
</dbReference>
<dbReference type="NCBIfam" id="TIGR00101">
    <property type="entry name" value="ureG"/>
    <property type="match status" value="1"/>
</dbReference>
<comment type="similarity">
    <text evidence="1">Belongs to the SIMIBI class G3E GTPase family. UreG subfamily.</text>
</comment>
<dbReference type="HOGENOM" id="CLU_072144_0_0_1"/>
<dbReference type="EMBL" id="AE017341">
    <property type="protein sequence ID" value="AAW41177.1"/>
    <property type="molecule type" value="Genomic_DNA"/>
</dbReference>
<keyword evidence="9" id="KW-1185">Reference proteome</keyword>
<evidence type="ECO:0000259" key="7">
    <source>
        <dbReference type="Pfam" id="PF02492"/>
    </source>
</evidence>
<evidence type="ECO:0000256" key="6">
    <source>
        <dbReference type="SAM" id="MobiDB-lite"/>
    </source>
</evidence>
<dbReference type="GO" id="GO:0019627">
    <property type="term" value="P:urea metabolic process"/>
    <property type="evidence" value="ECO:0000318"/>
    <property type="project" value="GO_Central"/>
</dbReference>
<proteinExistence type="inferred from homology"/>
<evidence type="ECO:0000256" key="2">
    <source>
        <dbReference type="ARBA" id="ARBA00022741"/>
    </source>
</evidence>
<dbReference type="GO" id="GO:0005525">
    <property type="term" value="F:GTP binding"/>
    <property type="evidence" value="ECO:0007669"/>
    <property type="project" value="UniProtKB-KW"/>
</dbReference>
<dbReference type="FunFam" id="3.40.50.300:FF:000208">
    <property type="entry name" value="Urease accessory protein UreG"/>
    <property type="match status" value="1"/>
</dbReference>
<evidence type="ECO:0000313" key="8">
    <source>
        <dbReference type="EMBL" id="AAW41177.1"/>
    </source>
</evidence>
<keyword evidence="2" id="KW-0547">Nucleotide-binding</keyword>
<dbReference type="PaxDb" id="214684-Q5KNG6"/>
<dbReference type="STRING" id="214684.Q5KNG6"/>
<gene>
    <name evidence="8" type="ordered locus">CNA06560</name>
</gene>
<dbReference type="PANTHER" id="PTHR31715:SF0">
    <property type="entry name" value="UREASE ACCESSORY PROTEIN G"/>
    <property type="match status" value="1"/>
</dbReference>
<dbReference type="Proteomes" id="UP000002149">
    <property type="component" value="Chromosome 1"/>
</dbReference>
<feature type="region of interest" description="Disordered" evidence="6">
    <location>
        <begin position="28"/>
        <end position="89"/>
    </location>
</feature>
<dbReference type="GeneID" id="3253927"/>
<dbReference type="GO" id="GO:0043419">
    <property type="term" value="P:urea catabolic process"/>
    <property type="evidence" value="ECO:0007669"/>
    <property type="project" value="InterPro"/>
</dbReference>
<dbReference type="CDD" id="cd05540">
    <property type="entry name" value="UreG"/>
    <property type="match status" value="1"/>
</dbReference>
<dbReference type="PANTHER" id="PTHR31715">
    <property type="entry name" value="UREASE ACCESSORY PROTEIN G"/>
    <property type="match status" value="1"/>
</dbReference>
<dbReference type="KEGG" id="cne:CNA06560"/>
<evidence type="ECO:0000256" key="4">
    <source>
        <dbReference type="ARBA" id="ARBA00023134"/>
    </source>
</evidence>
<evidence type="ECO:0000256" key="3">
    <source>
        <dbReference type="ARBA" id="ARBA00022988"/>
    </source>
</evidence>
<dbReference type="SUPFAM" id="SSF52540">
    <property type="entry name" value="P-loop containing nucleoside triphosphate hydrolases"/>
    <property type="match status" value="1"/>
</dbReference>
<keyword evidence="3" id="KW-0996">Nickel insertion</keyword>
<dbReference type="HAMAP" id="MF_01389">
    <property type="entry name" value="UreG"/>
    <property type="match status" value="1"/>
</dbReference>
<dbReference type="OMA" id="KMRGDKP"/>
<protein>
    <submittedName>
        <fullName evidence="8">Urease accessory protein ureG, putative</fullName>
    </submittedName>
</protein>
<accession>Q5KNG6</accession>
<sequence>MAAPAQPSSPPPVCQFSDRLTTALNAAQDATGTDSPHAHHHHTPSALSGASSVISHNHDNMSHDHGHFHDHGPGLWTPEEHGHTHEHLEHAGKFAERDMPDYTGRNWTERAFTVGIGGPVGSGKTALLLALCRGFREKYNIAAVTNDIFTREDQEFLIRNEALPAERIRAIETGGCPHAAIREDISANMGALEKLQAEFDTEMLFVESGGDNLAANYSRELADYIIYVIDVSGGDKIPRKGGPGITQSDLLIVNKIDLAPYVGASLDVMRRDAAAMRGSGPTLFTSVRNNDGVDAVMDIIVSAWRASQGSGKARA</sequence>
<reference evidence="8 9" key="1">
    <citation type="journal article" date="2005" name="Science">
        <title>The genome of the basidiomycetous yeast and human pathogen Cryptococcus neoformans.</title>
        <authorList>
            <person name="Loftus B.J."/>
            <person name="Fung E."/>
            <person name="Roncaglia P."/>
            <person name="Rowley D."/>
            <person name="Amedeo P."/>
            <person name="Bruno D."/>
            <person name="Vamathevan J."/>
            <person name="Miranda M."/>
            <person name="Anderson I.J."/>
            <person name="Fraser J.A."/>
            <person name="Allen J.E."/>
            <person name="Bosdet I.E."/>
            <person name="Brent M.R."/>
            <person name="Chiu R."/>
            <person name="Doering T.L."/>
            <person name="Donlin M.J."/>
            <person name="D'Souza C.A."/>
            <person name="Fox D.S."/>
            <person name="Grinberg V."/>
            <person name="Fu J."/>
            <person name="Fukushima M."/>
            <person name="Haas B.J."/>
            <person name="Huang J.C."/>
            <person name="Janbon G."/>
            <person name="Jones S.J."/>
            <person name="Koo H.L."/>
            <person name="Krzywinski M.I."/>
            <person name="Kwon-Chung J.K."/>
            <person name="Lengeler K.B."/>
            <person name="Maiti R."/>
            <person name="Marra M.A."/>
            <person name="Marra R.E."/>
            <person name="Mathewson C.A."/>
            <person name="Mitchell T.G."/>
            <person name="Pertea M."/>
            <person name="Riggs F.R."/>
            <person name="Salzberg S.L."/>
            <person name="Schein J.E."/>
            <person name="Shvartsbeyn A."/>
            <person name="Shin H."/>
            <person name="Shumway M."/>
            <person name="Specht C.A."/>
            <person name="Suh B.B."/>
            <person name="Tenney A."/>
            <person name="Utterback T.R."/>
            <person name="Wickes B.L."/>
            <person name="Wortman J.R."/>
            <person name="Wye N.H."/>
            <person name="Kronstad J.W."/>
            <person name="Lodge J.K."/>
            <person name="Heitman J."/>
            <person name="Davis R.W."/>
            <person name="Fraser C.M."/>
            <person name="Hyman R.W."/>
        </authorList>
    </citation>
    <scope>NUCLEOTIDE SEQUENCE [LARGE SCALE GENOMIC DNA]</scope>
    <source>
        <strain evidence="9">JEC21 / ATCC MYA-565</strain>
    </source>
</reference>
<dbReference type="GO" id="GO:0016151">
    <property type="term" value="F:nickel cation binding"/>
    <property type="evidence" value="ECO:0007669"/>
    <property type="project" value="InterPro"/>
</dbReference>
<dbReference type="AlphaFoldDB" id="Q5KNG6"/>
<keyword evidence="4" id="KW-0342">GTP-binding</keyword>
<name>Q5KNG6_CRYD1</name>
<dbReference type="RefSeq" id="XP_566996.1">
    <property type="nucleotide sequence ID" value="XM_566996.2"/>
</dbReference>
<dbReference type="Pfam" id="PF02492">
    <property type="entry name" value="cobW"/>
    <property type="match status" value="1"/>
</dbReference>
<feature type="compositionally biased region" description="Basic and acidic residues" evidence="6">
    <location>
        <begin position="56"/>
        <end position="89"/>
    </location>
</feature>
<dbReference type="InParanoid" id="Q5KNG6"/>
<dbReference type="VEuPathDB" id="FungiDB:CNA06560"/>
<dbReference type="InterPro" id="IPR027417">
    <property type="entry name" value="P-loop_NTPase"/>
</dbReference>
<dbReference type="OrthoDB" id="10063137at2759"/>
<dbReference type="InterPro" id="IPR004400">
    <property type="entry name" value="UreG"/>
</dbReference>
<dbReference type="FunCoup" id="Q5KNG6">
    <property type="interactions" value="14"/>
</dbReference>
<evidence type="ECO:0000256" key="5">
    <source>
        <dbReference type="ARBA" id="ARBA00023186"/>
    </source>
</evidence>
<accession>Q55Z51</accession>
<evidence type="ECO:0000256" key="1">
    <source>
        <dbReference type="ARBA" id="ARBA00005732"/>
    </source>
</evidence>
<feature type="domain" description="CobW/HypB/UreG nucleotide-binding" evidence="7">
    <location>
        <begin position="113"/>
        <end position="281"/>
    </location>
</feature>
<dbReference type="SMR" id="Q5KNG6"/>
<evidence type="ECO:0000313" key="9">
    <source>
        <dbReference type="Proteomes" id="UP000002149"/>
    </source>
</evidence>
<dbReference type="eggNOG" id="ENOG502QR6E">
    <property type="taxonomic scope" value="Eukaryota"/>
</dbReference>
<dbReference type="Gene3D" id="3.40.50.300">
    <property type="entry name" value="P-loop containing nucleotide triphosphate hydrolases"/>
    <property type="match status" value="1"/>
</dbReference>
<organism evidence="8 9">
    <name type="scientific">Cryptococcus deneoformans (strain JEC21 / ATCC MYA-565)</name>
    <name type="common">Cryptococcus neoformans var. neoformans serotype D</name>
    <dbReference type="NCBI Taxonomy" id="214684"/>
    <lineage>
        <taxon>Eukaryota</taxon>
        <taxon>Fungi</taxon>
        <taxon>Dikarya</taxon>
        <taxon>Basidiomycota</taxon>
        <taxon>Agaricomycotina</taxon>
        <taxon>Tremellomycetes</taxon>
        <taxon>Tremellales</taxon>
        <taxon>Cryptococcaceae</taxon>
        <taxon>Cryptococcus</taxon>
        <taxon>Cryptococcus neoformans species complex</taxon>
    </lineage>
</organism>
<keyword evidence="5" id="KW-0143">Chaperone</keyword>
<dbReference type="GO" id="GO:0003924">
    <property type="term" value="F:GTPase activity"/>
    <property type="evidence" value="ECO:0007669"/>
    <property type="project" value="InterPro"/>
</dbReference>
<dbReference type="InterPro" id="IPR003495">
    <property type="entry name" value="CobW/HypB/UreG_nucleotide-bd"/>
</dbReference>